<evidence type="ECO:0000256" key="2">
    <source>
        <dbReference type="ARBA" id="ARBA00013087"/>
    </source>
</evidence>
<evidence type="ECO:0000256" key="3">
    <source>
        <dbReference type="ARBA" id="ARBA00023002"/>
    </source>
</evidence>
<comment type="caution">
    <text evidence="8">The sequence shown here is derived from an EMBL/GenBank/DDBJ whole genome shotgun (WGS) entry which is preliminary data.</text>
</comment>
<dbReference type="PIRSF" id="PIRSF000138">
    <property type="entry name" value="Al-hdrx_acd_dh"/>
    <property type="match status" value="1"/>
</dbReference>
<comment type="catalytic activity">
    <reaction evidence="5">
        <text>a (2S)-2-hydroxycarboxylate + O2 = a 2-oxocarboxylate + H2O2</text>
        <dbReference type="Rhea" id="RHEA:16789"/>
        <dbReference type="ChEBI" id="CHEBI:15379"/>
        <dbReference type="ChEBI" id="CHEBI:16240"/>
        <dbReference type="ChEBI" id="CHEBI:35179"/>
        <dbReference type="ChEBI" id="CHEBI:58123"/>
        <dbReference type="EC" id="1.1.3.15"/>
    </reaction>
    <physiologicalReaction direction="left-to-right" evidence="5">
        <dbReference type="Rhea" id="RHEA:16790"/>
    </physiologicalReaction>
</comment>
<dbReference type="PANTHER" id="PTHR10578">
    <property type="entry name" value="S -2-HYDROXY-ACID OXIDASE-RELATED"/>
    <property type="match status" value="1"/>
</dbReference>
<comment type="catalytic activity">
    <reaction evidence="6">
        <text>2-hydroxyoctanoate + O2 = 2-oxooctanoate + H2O2</text>
        <dbReference type="Rhea" id="RHEA:67940"/>
        <dbReference type="ChEBI" id="CHEBI:15379"/>
        <dbReference type="ChEBI" id="CHEBI:16240"/>
        <dbReference type="ChEBI" id="CHEBI:133514"/>
        <dbReference type="ChEBI" id="CHEBI:176689"/>
    </reaction>
    <physiologicalReaction direction="left-to-right" evidence="6">
        <dbReference type="Rhea" id="RHEA:67941"/>
    </physiologicalReaction>
</comment>
<proteinExistence type="inferred from homology"/>
<dbReference type="Pfam" id="PF01070">
    <property type="entry name" value="FMN_dh"/>
    <property type="match status" value="1"/>
</dbReference>
<reference evidence="8" key="1">
    <citation type="submission" date="2020-04" db="EMBL/GenBank/DDBJ databases">
        <authorList>
            <person name="Alioto T."/>
            <person name="Alioto T."/>
            <person name="Gomez Garrido J."/>
        </authorList>
    </citation>
    <scope>NUCLEOTIDE SEQUENCE</scope>
    <source>
        <strain evidence="8">A484AB</strain>
    </source>
</reference>
<accession>A0A7D9EH22</accession>
<dbReference type="InterPro" id="IPR008259">
    <property type="entry name" value="FMN_hydac_DH_AS"/>
</dbReference>
<dbReference type="GO" id="GO:0003973">
    <property type="term" value="F:(S)-2-hydroxy-acid oxidase activity"/>
    <property type="evidence" value="ECO:0007669"/>
    <property type="project" value="UniProtKB-EC"/>
</dbReference>
<organism evidence="8 9">
    <name type="scientific">Paramuricea clavata</name>
    <name type="common">Red gorgonian</name>
    <name type="synonym">Violescent sea-whip</name>
    <dbReference type="NCBI Taxonomy" id="317549"/>
    <lineage>
        <taxon>Eukaryota</taxon>
        <taxon>Metazoa</taxon>
        <taxon>Cnidaria</taxon>
        <taxon>Anthozoa</taxon>
        <taxon>Octocorallia</taxon>
        <taxon>Malacalcyonacea</taxon>
        <taxon>Plexauridae</taxon>
        <taxon>Paramuricea</taxon>
    </lineage>
</organism>
<dbReference type="GO" id="GO:0010181">
    <property type="term" value="F:FMN binding"/>
    <property type="evidence" value="ECO:0007669"/>
    <property type="project" value="InterPro"/>
</dbReference>
<dbReference type="PANTHER" id="PTHR10578:SF149">
    <property type="entry name" value="2-HYDROXYACID OXIDASE 2"/>
    <property type="match status" value="1"/>
</dbReference>
<name>A0A7D9EH22_PARCT</name>
<dbReference type="EMBL" id="CACRXK020006078">
    <property type="protein sequence ID" value="CAB4008290.1"/>
    <property type="molecule type" value="Genomic_DNA"/>
</dbReference>
<evidence type="ECO:0000256" key="6">
    <source>
        <dbReference type="ARBA" id="ARBA00029327"/>
    </source>
</evidence>
<keyword evidence="9" id="KW-1185">Reference proteome</keyword>
<evidence type="ECO:0000313" key="9">
    <source>
        <dbReference type="Proteomes" id="UP001152795"/>
    </source>
</evidence>
<protein>
    <recommendedName>
        <fullName evidence="2">(S)-2-hydroxy-acid oxidase</fullName>
        <ecNumber evidence="2">1.1.3.15</ecNumber>
    </recommendedName>
</protein>
<gene>
    <name evidence="8" type="ORF">PACLA_8A089129</name>
</gene>
<evidence type="ECO:0000259" key="7">
    <source>
        <dbReference type="PROSITE" id="PS51349"/>
    </source>
</evidence>
<dbReference type="Gene3D" id="3.20.20.70">
    <property type="entry name" value="Aldolase class I"/>
    <property type="match status" value="1"/>
</dbReference>
<evidence type="ECO:0000256" key="5">
    <source>
        <dbReference type="ARBA" id="ARBA00029325"/>
    </source>
</evidence>
<dbReference type="SUPFAM" id="SSF51395">
    <property type="entry name" value="FMN-linked oxidoreductases"/>
    <property type="match status" value="1"/>
</dbReference>
<dbReference type="AlphaFoldDB" id="A0A7D9EH22"/>
<evidence type="ECO:0000256" key="1">
    <source>
        <dbReference type="ARBA" id="ARBA00001917"/>
    </source>
</evidence>
<dbReference type="InterPro" id="IPR013785">
    <property type="entry name" value="Aldolase_TIM"/>
</dbReference>
<dbReference type="PROSITE" id="PS51349">
    <property type="entry name" value="FMN_HYDROXY_ACID_DH_2"/>
    <property type="match status" value="1"/>
</dbReference>
<dbReference type="OrthoDB" id="25826at2759"/>
<dbReference type="InterPro" id="IPR037396">
    <property type="entry name" value="FMN_HAD"/>
</dbReference>
<dbReference type="InterPro" id="IPR012133">
    <property type="entry name" value="Alpha-hydoxy_acid_DH_FMN"/>
</dbReference>
<comment type="cofactor">
    <cofactor evidence="1">
        <name>FMN</name>
        <dbReference type="ChEBI" id="CHEBI:58210"/>
    </cofactor>
</comment>
<keyword evidence="3" id="KW-0560">Oxidoreductase</keyword>
<evidence type="ECO:0000256" key="4">
    <source>
        <dbReference type="ARBA" id="ARBA00024042"/>
    </source>
</evidence>
<feature type="domain" description="FMN hydroxy acid dehydrogenase" evidence="7">
    <location>
        <begin position="1"/>
        <end position="356"/>
    </location>
</feature>
<dbReference type="CDD" id="cd02809">
    <property type="entry name" value="alpha_hydroxyacid_oxid_FMN"/>
    <property type="match status" value="1"/>
</dbReference>
<sequence>MSGEPVCISDFENHAKEFLPKNAWDYYSSGANEENTLRENRCAFDRLRLRPRVLRDVSSIDMSTTILGEKIDFPICVAPTAMQKMAHPDGEIATAKAIGQAGTCMTLSSWSTSTIEDVASSSSGLKWFQLYVYKDRDVTIDLIRRAESAGFKAIAVTVDTPQVGQRYAEIRNKFALPPHLTAANYNNSYATGVKSYWDSFDSLIDSSLTWDLIPWLRSVTKLGIVLKGILTAEDARLAVQYGVDGILVSNHGGRQLDTVPAAIEALPEIVSAVDGKCEVYLDGGVRFGTDAFKALALGARAVFVGRPVLWGLAYQGEEGVAKVLQIFKDEFKLAMGLTGCCSVQDISRDMVAHEMQCSKL</sequence>
<dbReference type="PROSITE" id="PS00557">
    <property type="entry name" value="FMN_HYDROXY_ACID_DH_1"/>
    <property type="match status" value="1"/>
</dbReference>
<dbReference type="FunFam" id="3.20.20.70:FF:000056">
    <property type="entry name" value="hydroxyacid oxidase 2"/>
    <property type="match status" value="1"/>
</dbReference>
<dbReference type="GO" id="GO:0005777">
    <property type="term" value="C:peroxisome"/>
    <property type="evidence" value="ECO:0007669"/>
    <property type="project" value="UniProtKB-ARBA"/>
</dbReference>
<evidence type="ECO:0000313" key="8">
    <source>
        <dbReference type="EMBL" id="CAB4008290.1"/>
    </source>
</evidence>
<dbReference type="InterPro" id="IPR000262">
    <property type="entry name" value="FMN-dep_DH"/>
</dbReference>
<dbReference type="Proteomes" id="UP001152795">
    <property type="component" value="Unassembled WGS sequence"/>
</dbReference>
<dbReference type="EC" id="1.1.3.15" evidence="2"/>
<comment type="similarity">
    <text evidence="4">Belongs to the FMN-dependent alpha-hydroxy acid dehydrogenase family.</text>
</comment>